<sequence>LASLALGVIFLLPSWVAEQVPTTEIVEQSVPPPESNSGVLAMSPEELGVLRDKAEALLAELLQQQGLLEAQGVENWAGEDWDFYQTLFRDGDDAFLADAFYDAVPSYQTALDLGISLLARS</sequence>
<feature type="non-terminal residue" evidence="1">
    <location>
        <position position="121"/>
    </location>
</feature>
<proteinExistence type="predicted"/>
<accession>A0A382IME8</accession>
<dbReference type="AlphaFoldDB" id="A0A382IME8"/>
<name>A0A382IME8_9ZZZZ</name>
<organism evidence="1">
    <name type="scientific">marine metagenome</name>
    <dbReference type="NCBI Taxonomy" id="408172"/>
    <lineage>
        <taxon>unclassified sequences</taxon>
        <taxon>metagenomes</taxon>
        <taxon>ecological metagenomes</taxon>
    </lineage>
</organism>
<feature type="non-terminal residue" evidence="1">
    <location>
        <position position="1"/>
    </location>
</feature>
<protein>
    <submittedName>
        <fullName evidence="1">Uncharacterized protein</fullName>
    </submittedName>
</protein>
<evidence type="ECO:0000313" key="1">
    <source>
        <dbReference type="EMBL" id="SVC00944.1"/>
    </source>
</evidence>
<dbReference type="EMBL" id="UINC01068364">
    <property type="protein sequence ID" value="SVC00944.1"/>
    <property type="molecule type" value="Genomic_DNA"/>
</dbReference>
<gene>
    <name evidence="1" type="ORF">METZ01_LOCUS253798</name>
</gene>
<reference evidence="1" key="1">
    <citation type="submission" date="2018-05" db="EMBL/GenBank/DDBJ databases">
        <authorList>
            <person name="Lanie J.A."/>
            <person name="Ng W.-L."/>
            <person name="Kazmierczak K.M."/>
            <person name="Andrzejewski T.M."/>
            <person name="Davidsen T.M."/>
            <person name="Wayne K.J."/>
            <person name="Tettelin H."/>
            <person name="Glass J.I."/>
            <person name="Rusch D."/>
            <person name="Podicherti R."/>
            <person name="Tsui H.-C.T."/>
            <person name="Winkler M.E."/>
        </authorList>
    </citation>
    <scope>NUCLEOTIDE SEQUENCE</scope>
</reference>